<name>A0A2H9VRC7_9SPHI</name>
<organism evidence="4 5">
    <name type="scientific">Mucilaginibacter auburnensis</name>
    <dbReference type="NCBI Taxonomy" id="1457233"/>
    <lineage>
        <taxon>Bacteria</taxon>
        <taxon>Pseudomonadati</taxon>
        <taxon>Bacteroidota</taxon>
        <taxon>Sphingobacteriia</taxon>
        <taxon>Sphingobacteriales</taxon>
        <taxon>Sphingobacteriaceae</taxon>
        <taxon>Mucilaginibacter</taxon>
    </lineage>
</organism>
<feature type="signal peptide" evidence="2">
    <location>
        <begin position="1"/>
        <end position="26"/>
    </location>
</feature>
<dbReference type="AlphaFoldDB" id="A0A2H9VRC7"/>
<keyword evidence="1 2" id="KW-0732">Signal</keyword>
<dbReference type="EMBL" id="PGFJ01000001">
    <property type="protein sequence ID" value="PJJ83372.1"/>
    <property type="molecule type" value="Genomic_DNA"/>
</dbReference>
<dbReference type="Pfam" id="PF13205">
    <property type="entry name" value="Big_5"/>
    <property type="match status" value="1"/>
</dbReference>
<accession>A0A2H9VRC7</accession>
<evidence type="ECO:0000256" key="1">
    <source>
        <dbReference type="ARBA" id="ARBA00022729"/>
    </source>
</evidence>
<sequence length="550" mass="62235">MSNAKSQFFGLFKPLILALFALSGCAVQQKPQGGPRDKEAPKLLLAVPKDQTRNFTGKKIELTFDEYFKLNNQYQEISISPAQERLPEFTVKQKTLQIELKDTLQKNTTYVINFGKAIVDVNEGNQVKNFTYVFSTGPSIDSLTISGNVFNAITQTIEKEATVMLFNLQQDSLLFGKKKPALFTTTDTAGNFKFSNLKADNYRIYALKEQSGDKIYNNDGELVAFKANPIRLTKDTTGIKLTLFKEVPDKLRYPNRAFDPAGAMFVSTNRPLNRPSVKILSPEALDVQKVVEINKTADSIHVYSKNMDFDSLKLALYEAGKPFDTLTFKKGRKETYQRNFTLGYNITPNGTIKPGTDLIITGNMPIDTYTQSAMTLMEDSAKVNFQLQRDTSTQKRLILKYRFKPKAKYTLTFNEGSLVDIFGDKLKRTQKIFSLDNAENYSELTMRIAVPDTGKSYIIELLTASTDQKNVVRTQRITRNTAIVYKMLLAGKYQLRVSYDANKNGKWDTGSVSRKTQPENVWLNPTIYTIRPNWSDEQTIQIPPEPPIAP</sequence>
<evidence type="ECO:0000259" key="3">
    <source>
        <dbReference type="Pfam" id="PF13205"/>
    </source>
</evidence>
<feature type="domain" description="SbsA Ig-like" evidence="3">
    <location>
        <begin position="37"/>
        <end position="136"/>
    </location>
</feature>
<dbReference type="Proteomes" id="UP000242687">
    <property type="component" value="Unassembled WGS sequence"/>
</dbReference>
<keyword evidence="5" id="KW-1185">Reference proteome</keyword>
<dbReference type="SUPFAM" id="SSF49478">
    <property type="entry name" value="Cna protein B-type domain"/>
    <property type="match status" value="1"/>
</dbReference>
<dbReference type="OrthoDB" id="9809989at2"/>
<dbReference type="RefSeq" id="WP_100339646.1">
    <property type="nucleotide sequence ID" value="NZ_PGFJ01000001.1"/>
</dbReference>
<feature type="chain" id="PRO_5014159615" evidence="2">
    <location>
        <begin position="27"/>
        <end position="550"/>
    </location>
</feature>
<gene>
    <name evidence="4" type="ORF">CLV57_0353</name>
</gene>
<dbReference type="PROSITE" id="PS51257">
    <property type="entry name" value="PROKAR_LIPOPROTEIN"/>
    <property type="match status" value="1"/>
</dbReference>
<protein>
    <submittedName>
        <fullName evidence="4">Ig-like domain-containing protein</fullName>
    </submittedName>
</protein>
<evidence type="ECO:0000313" key="5">
    <source>
        <dbReference type="Proteomes" id="UP000242687"/>
    </source>
</evidence>
<evidence type="ECO:0000256" key="2">
    <source>
        <dbReference type="SAM" id="SignalP"/>
    </source>
</evidence>
<evidence type="ECO:0000313" key="4">
    <source>
        <dbReference type="EMBL" id="PJJ83372.1"/>
    </source>
</evidence>
<reference evidence="4 5" key="1">
    <citation type="submission" date="2017-11" db="EMBL/GenBank/DDBJ databases">
        <title>Genomic Encyclopedia of Archaeal and Bacterial Type Strains, Phase II (KMG-II): From Individual Species to Whole Genera.</title>
        <authorList>
            <person name="Goeker M."/>
        </authorList>
    </citation>
    <scope>NUCLEOTIDE SEQUENCE [LARGE SCALE GENOMIC DNA]</scope>
    <source>
        <strain evidence="4 5">DSM 28175</strain>
    </source>
</reference>
<comment type="caution">
    <text evidence="4">The sequence shown here is derived from an EMBL/GenBank/DDBJ whole genome shotgun (WGS) entry which is preliminary data.</text>
</comment>
<proteinExistence type="predicted"/>
<dbReference type="InterPro" id="IPR032812">
    <property type="entry name" value="SbsA_Ig"/>
</dbReference>